<evidence type="ECO:0000256" key="4">
    <source>
        <dbReference type="RuleBase" id="RU003651"/>
    </source>
</evidence>
<sequence>MAGKQEWKRESGKPSPAAAAAAEEETSWRKQVDDDLKRFHSLLFGAEAAAEKRDFSAAHILGLRLLGFLDSHSVSDLDHTFVRPIRRQALSNHDSARRSLVPDSDRKAFELAKKAPGSVFGTRGDIDIEKIKQSNYFRALVHQPNGDQLKTLDKLSSKVSKTMNQAKLTSLQNNISREGNGTSKNYLTSGSSSHEDCVMVEKPMSFNKQIKGQTALSSQKAEDEERAHGNFLGSKRVHLDISSPKIKSPLSTEENAGASGNGFVTAKAKLEMDARQRRGLTGSPNASISPQSDSNGPRGFGGRSYGSRRGVRGNFIPPIRSNGGNSGNMTSRIAGKSDDTLDDTAKRCLDMLCGPDGELPEKLRNLEPRLIEHVSNEIMDKDPNVRWDDIAGLDHAKKCVTEMVIWPLLRPDIFRGCRSPGKGLLLFGPPGTGKTMIGKAIAGEAKATFFYISASSLTSKWIGEGEKLVRALFGVASCRQPAVIFVDEIDSLLSQRKSEGEHESSRRLKTQFLIEMEGFDSGSEQILLIGATNRPQELDEAARRRLTKRLYIPLPSSEARAWIVQNLLDKDGLFKLVKEDIDTICRLTEGYSGSDMKNLVKDASMGPLREALKQGIEITELKKEDMRPVTLQDFEHALQEVRPSVSLNELGTYEEWNKQFGSLSL</sequence>
<dbReference type="PANTHER" id="PTHR23074">
    <property type="entry name" value="AAA DOMAIN-CONTAINING"/>
    <property type="match status" value="1"/>
</dbReference>
<name>A0AA88DLJ6_FICCA</name>
<dbReference type="SMART" id="SM00382">
    <property type="entry name" value="AAA"/>
    <property type="match status" value="1"/>
</dbReference>
<dbReference type="Pfam" id="PF17862">
    <property type="entry name" value="AAA_lid_3"/>
    <property type="match status" value="1"/>
</dbReference>
<evidence type="ECO:0000256" key="2">
    <source>
        <dbReference type="ARBA" id="ARBA00022741"/>
    </source>
</evidence>
<evidence type="ECO:0000256" key="1">
    <source>
        <dbReference type="ARBA" id="ARBA00006914"/>
    </source>
</evidence>
<dbReference type="InterPro" id="IPR003593">
    <property type="entry name" value="AAA+_ATPase"/>
</dbReference>
<dbReference type="InterPro" id="IPR041569">
    <property type="entry name" value="AAA_lid_3"/>
</dbReference>
<feature type="domain" description="AAA+ ATPase" evidence="6">
    <location>
        <begin position="420"/>
        <end position="556"/>
    </location>
</feature>
<evidence type="ECO:0000256" key="5">
    <source>
        <dbReference type="SAM" id="MobiDB-lite"/>
    </source>
</evidence>
<feature type="region of interest" description="Disordered" evidence="5">
    <location>
        <begin position="1"/>
        <end position="27"/>
    </location>
</feature>
<feature type="compositionally biased region" description="Basic and acidic residues" evidence="5">
    <location>
        <begin position="1"/>
        <end position="12"/>
    </location>
</feature>
<dbReference type="AlphaFoldDB" id="A0AA88DLJ6"/>
<dbReference type="FunFam" id="3.40.50.300:FF:000093">
    <property type="entry name" value="Fidgetin-like 1"/>
    <property type="match status" value="1"/>
</dbReference>
<evidence type="ECO:0000259" key="6">
    <source>
        <dbReference type="SMART" id="SM00382"/>
    </source>
</evidence>
<dbReference type="Gene3D" id="3.40.50.300">
    <property type="entry name" value="P-loop containing nucleotide triphosphate hydrolases"/>
    <property type="match status" value="1"/>
</dbReference>
<dbReference type="InterPro" id="IPR015415">
    <property type="entry name" value="Spast_Vps4_C"/>
</dbReference>
<proteinExistence type="inferred from homology"/>
<evidence type="ECO:0000256" key="3">
    <source>
        <dbReference type="ARBA" id="ARBA00022840"/>
    </source>
</evidence>
<keyword evidence="2 4" id="KW-0547">Nucleotide-binding</keyword>
<evidence type="ECO:0000313" key="7">
    <source>
        <dbReference type="EMBL" id="GMN57526.1"/>
    </source>
</evidence>
<dbReference type="PANTHER" id="PTHR23074:SF17">
    <property type="entry name" value="FIDGETIN-LIKE PROTEIN 1"/>
    <property type="match status" value="1"/>
</dbReference>
<comment type="similarity">
    <text evidence="1 4">Belongs to the AAA ATPase family.</text>
</comment>
<keyword evidence="3 4" id="KW-0067">ATP-binding</keyword>
<evidence type="ECO:0000313" key="8">
    <source>
        <dbReference type="Proteomes" id="UP001187192"/>
    </source>
</evidence>
<protein>
    <recommendedName>
        <fullName evidence="6">AAA+ ATPase domain-containing protein</fullName>
    </recommendedName>
</protein>
<dbReference type="Pfam" id="PF24347">
    <property type="entry name" value="FIGL1_N"/>
    <property type="match status" value="1"/>
</dbReference>
<dbReference type="SUPFAM" id="SSF52540">
    <property type="entry name" value="P-loop containing nucleoside triphosphate hydrolases"/>
    <property type="match status" value="1"/>
</dbReference>
<dbReference type="InterPro" id="IPR027417">
    <property type="entry name" value="P-loop_NTPase"/>
</dbReference>
<dbReference type="InterPro" id="IPR003959">
    <property type="entry name" value="ATPase_AAA_core"/>
</dbReference>
<dbReference type="Gramene" id="FCD_00018401-RA">
    <property type="protein sequence ID" value="FCD_00018401-RA:cds"/>
    <property type="gene ID" value="FCD_00018401"/>
</dbReference>
<dbReference type="EMBL" id="BTGU01000070">
    <property type="protein sequence ID" value="GMN57526.1"/>
    <property type="molecule type" value="Genomic_DNA"/>
</dbReference>
<dbReference type="Pfam" id="PF00004">
    <property type="entry name" value="AAA"/>
    <property type="match status" value="1"/>
</dbReference>
<feature type="region of interest" description="Disordered" evidence="5">
    <location>
        <begin position="279"/>
        <end position="338"/>
    </location>
</feature>
<keyword evidence="8" id="KW-1185">Reference proteome</keyword>
<dbReference type="FunFam" id="1.10.8.60:FF:000022">
    <property type="entry name" value="Fidgetin like 1"/>
    <property type="match status" value="1"/>
</dbReference>
<dbReference type="InterPro" id="IPR050304">
    <property type="entry name" value="MT-severing_AAA_ATPase"/>
</dbReference>
<dbReference type="Gene3D" id="1.10.8.60">
    <property type="match status" value="1"/>
</dbReference>
<feature type="region of interest" description="Disordered" evidence="5">
    <location>
        <begin position="243"/>
        <end position="262"/>
    </location>
</feature>
<dbReference type="InterPro" id="IPR056224">
    <property type="entry name" value="FIGL1_N"/>
</dbReference>
<accession>A0AA88DLJ6</accession>
<feature type="compositionally biased region" description="Polar residues" evidence="5">
    <location>
        <begin position="282"/>
        <end position="295"/>
    </location>
</feature>
<dbReference type="Proteomes" id="UP001187192">
    <property type="component" value="Unassembled WGS sequence"/>
</dbReference>
<dbReference type="InterPro" id="IPR003960">
    <property type="entry name" value="ATPase_AAA_CS"/>
</dbReference>
<gene>
    <name evidence="7" type="ORF">TIFTF001_026641</name>
</gene>
<dbReference type="PROSITE" id="PS00674">
    <property type="entry name" value="AAA"/>
    <property type="match status" value="1"/>
</dbReference>
<dbReference type="GO" id="GO:0016887">
    <property type="term" value="F:ATP hydrolysis activity"/>
    <property type="evidence" value="ECO:0007669"/>
    <property type="project" value="InterPro"/>
</dbReference>
<dbReference type="Pfam" id="PF09336">
    <property type="entry name" value="Vps4_C"/>
    <property type="match status" value="1"/>
</dbReference>
<comment type="caution">
    <text evidence="7">The sequence shown here is derived from an EMBL/GenBank/DDBJ whole genome shotgun (WGS) entry which is preliminary data.</text>
</comment>
<organism evidence="7 8">
    <name type="scientific">Ficus carica</name>
    <name type="common">Common fig</name>
    <dbReference type="NCBI Taxonomy" id="3494"/>
    <lineage>
        <taxon>Eukaryota</taxon>
        <taxon>Viridiplantae</taxon>
        <taxon>Streptophyta</taxon>
        <taxon>Embryophyta</taxon>
        <taxon>Tracheophyta</taxon>
        <taxon>Spermatophyta</taxon>
        <taxon>Magnoliopsida</taxon>
        <taxon>eudicotyledons</taxon>
        <taxon>Gunneridae</taxon>
        <taxon>Pentapetalae</taxon>
        <taxon>rosids</taxon>
        <taxon>fabids</taxon>
        <taxon>Rosales</taxon>
        <taxon>Moraceae</taxon>
        <taxon>Ficeae</taxon>
        <taxon>Ficus</taxon>
    </lineage>
</organism>
<reference evidence="7" key="1">
    <citation type="submission" date="2023-07" db="EMBL/GenBank/DDBJ databases">
        <title>draft genome sequence of fig (Ficus carica).</title>
        <authorList>
            <person name="Takahashi T."/>
            <person name="Nishimura K."/>
        </authorList>
    </citation>
    <scope>NUCLEOTIDE SEQUENCE</scope>
</reference>
<dbReference type="GO" id="GO:0005524">
    <property type="term" value="F:ATP binding"/>
    <property type="evidence" value="ECO:0007669"/>
    <property type="project" value="UniProtKB-KW"/>
</dbReference>